<gene>
    <name evidence="1" type="ORF">C0W81_04880</name>
</gene>
<dbReference type="RefSeq" id="WP_065189994.1">
    <property type="nucleotide sequence ID" value="NZ_LZFB01000013.1"/>
</dbReference>
<proteinExistence type="predicted"/>
<dbReference type="Proteomes" id="UP000241858">
    <property type="component" value="Unassembled WGS sequence"/>
</dbReference>
<sequence>MPTPNANQKNTFVTIGRVSNCENILMFIESNNSNEAQSKFIEHVKIEHDWNGYDDIYIDFCISLSEYVAGQVYNENYISK</sequence>
<dbReference type="OrthoDB" id="10001234at2"/>
<comment type="caution">
    <text evidence="1">The sequence shown here is derived from an EMBL/GenBank/DDBJ whole genome shotgun (WGS) entry which is preliminary data.</text>
</comment>
<dbReference type="AlphaFoldDB" id="A0A2T3I0N9"/>
<accession>A0A2T3I0N9</accession>
<dbReference type="EMBL" id="PYLY01000007">
    <property type="protein sequence ID" value="PSU10061.1"/>
    <property type="molecule type" value="Genomic_DNA"/>
</dbReference>
<evidence type="ECO:0000313" key="1">
    <source>
        <dbReference type="EMBL" id="PSU10061.1"/>
    </source>
</evidence>
<evidence type="ECO:0000313" key="2">
    <source>
        <dbReference type="Proteomes" id="UP000241858"/>
    </source>
</evidence>
<reference evidence="1 2" key="1">
    <citation type="submission" date="2018-03" db="EMBL/GenBank/DDBJ databases">
        <title>Whole genome sequencing of Histamine producing bacteria.</title>
        <authorList>
            <person name="Butler K."/>
        </authorList>
    </citation>
    <scope>NUCLEOTIDE SEQUENCE [LARGE SCALE GENOMIC DNA]</scope>
    <source>
        <strain evidence="1 2">DSM 23343</strain>
    </source>
</reference>
<organism evidence="1 2">
    <name type="scientific">Photobacterium aquimaris</name>
    <dbReference type="NCBI Taxonomy" id="512643"/>
    <lineage>
        <taxon>Bacteria</taxon>
        <taxon>Pseudomonadati</taxon>
        <taxon>Pseudomonadota</taxon>
        <taxon>Gammaproteobacteria</taxon>
        <taxon>Vibrionales</taxon>
        <taxon>Vibrionaceae</taxon>
        <taxon>Photobacterium</taxon>
    </lineage>
</organism>
<protein>
    <submittedName>
        <fullName evidence="1">Uncharacterized protein</fullName>
    </submittedName>
</protein>
<name>A0A2T3I0N9_9GAMM</name>